<dbReference type="EMBL" id="JAWDEY010000002">
    <property type="protein sequence ID" value="KAK6591111.1"/>
    <property type="molecule type" value="Genomic_DNA"/>
</dbReference>
<dbReference type="AlphaFoldDB" id="A0AAV9Y2E9"/>
<reference evidence="1 2" key="1">
    <citation type="submission" date="2023-10" db="EMBL/GenBank/DDBJ databases">
        <title>Comparative genomics analysis reveals potential genetic determinants of host preference in Cryptosporidium xiaoi.</title>
        <authorList>
            <person name="Xiao L."/>
            <person name="Li J."/>
        </authorList>
    </citation>
    <scope>NUCLEOTIDE SEQUENCE [LARGE SCALE GENOMIC DNA]</scope>
    <source>
        <strain evidence="1 2">52996</strain>
    </source>
</reference>
<organism evidence="1 2">
    <name type="scientific">Cryptosporidium xiaoi</name>
    <dbReference type="NCBI Taxonomy" id="659607"/>
    <lineage>
        <taxon>Eukaryota</taxon>
        <taxon>Sar</taxon>
        <taxon>Alveolata</taxon>
        <taxon>Apicomplexa</taxon>
        <taxon>Conoidasida</taxon>
        <taxon>Coccidia</taxon>
        <taxon>Eucoccidiorida</taxon>
        <taxon>Eimeriorina</taxon>
        <taxon>Cryptosporidiidae</taxon>
        <taxon>Cryptosporidium</taxon>
    </lineage>
</organism>
<protein>
    <submittedName>
        <fullName evidence="1">Uncharacterized protein</fullName>
    </submittedName>
</protein>
<proteinExistence type="predicted"/>
<evidence type="ECO:0000313" key="2">
    <source>
        <dbReference type="Proteomes" id="UP001311799"/>
    </source>
</evidence>
<comment type="caution">
    <text evidence="1">The sequence shown here is derived from an EMBL/GenBank/DDBJ whole genome shotgun (WGS) entry which is preliminary data.</text>
</comment>
<keyword evidence="2" id="KW-1185">Reference proteome</keyword>
<dbReference type="Proteomes" id="UP001311799">
    <property type="component" value="Unassembled WGS sequence"/>
</dbReference>
<gene>
    <name evidence="1" type="ORF">RS030_111749</name>
</gene>
<sequence>MGNLISNHAINDSCEYFDEIILENQYSLLSERENPAFNFKGTSDHKFKNLVKTISEVEKLLVLLMDMKDHTKRIIKKYNSLSTLFENIKCDVCFLDFAQRWVYQEDCNKLYKCCIELEARIAEQSESLRRKYVIFCDFAKLNCFREFDEIPLKNIQMFIDYPGLTTATLLERKCPKCNEARALSHSQAGVSLTLITLPYK</sequence>
<name>A0AAV9Y2E9_9CRYT</name>
<evidence type="ECO:0000313" key="1">
    <source>
        <dbReference type="EMBL" id="KAK6591111.1"/>
    </source>
</evidence>
<accession>A0AAV9Y2E9</accession>